<proteinExistence type="predicted"/>
<evidence type="ECO:0000313" key="5">
    <source>
        <dbReference type="Proteomes" id="UP001500909"/>
    </source>
</evidence>
<dbReference type="SUPFAM" id="SSF53067">
    <property type="entry name" value="Actin-like ATPase domain"/>
    <property type="match status" value="2"/>
</dbReference>
<evidence type="ECO:0000256" key="3">
    <source>
        <dbReference type="ARBA" id="ARBA00023186"/>
    </source>
</evidence>
<name>A0ABP3K1Q0_9ACTN</name>
<dbReference type="CDD" id="cd10229">
    <property type="entry name" value="ASKHA_NBD_HSP70_HSPA12"/>
    <property type="match status" value="1"/>
</dbReference>
<evidence type="ECO:0000256" key="2">
    <source>
        <dbReference type="ARBA" id="ARBA00022840"/>
    </source>
</evidence>
<dbReference type="Pfam" id="PF00012">
    <property type="entry name" value="HSP70"/>
    <property type="match status" value="1"/>
</dbReference>
<reference evidence="5" key="1">
    <citation type="journal article" date="2019" name="Int. J. Syst. Evol. Microbiol.">
        <title>The Global Catalogue of Microorganisms (GCM) 10K type strain sequencing project: providing services to taxonomists for standard genome sequencing and annotation.</title>
        <authorList>
            <consortium name="The Broad Institute Genomics Platform"/>
            <consortium name="The Broad Institute Genome Sequencing Center for Infectious Disease"/>
            <person name="Wu L."/>
            <person name="Ma J."/>
        </authorList>
    </citation>
    <scope>NUCLEOTIDE SEQUENCE [LARGE SCALE GENOMIC DNA]</scope>
    <source>
        <strain evidence="5">JCM 4805</strain>
    </source>
</reference>
<dbReference type="EMBL" id="BAAABY010000026">
    <property type="protein sequence ID" value="GAA0468478.1"/>
    <property type="molecule type" value="Genomic_DNA"/>
</dbReference>
<evidence type="ECO:0008006" key="6">
    <source>
        <dbReference type="Google" id="ProtNLM"/>
    </source>
</evidence>
<keyword evidence="1" id="KW-0547">Nucleotide-binding</keyword>
<dbReference type="InterPro" id="IPR043129">
    <property type="entry name" value="ATPase_NBD"/>
</dbReference>
<gene>
    <name evidence="4" type="ORF">GCM10010361_35840</name>
</gene>
<accession>A0ABP3K1Q0</accession>
<dbReference type="PANTHER" id="PTHR14187:SF5">
    <property type="entry name" value="HEAT SHOCK 70 KDA PROTEIN 12A"/>
    <property type="match status" value="1"/>
</dbReference>
<protein>
    <recommendedName>
        <fullName evidence="6">Actin-like ATPase domain-containing protein</fullName>
    </recommendedName>
</protein>
<keyword evidence="5" id="KW-1185">Reference proteome</keyword>
<dbReference type="Proteomes" id="UP001500909">
    <property type="component" value="Unassembled WGS sequence"/>
</dbReference>
<dbReference type="InterPro" id="IPR013126">
    <property type="entry name" value="Hsp_70_fam"/>
</dbReference>
<sequence length="583" mass="65356">MGELMKKQRVIAAIDFGTHGTGFAWTTIDERHKDPRRRQVWFRTRWPNHPTPYPKNLSALLLSEDGDVVAWGYEARRKWAHLSARGEADQYEFHIGFKMSLSTERKSESEEISGGQLGYEKSKKLVSIFIDKMRSAAMEDIAKSGYSSEEVRWCLTVPAIWDDYQKQLMREAAVKAGLPDDEKRLQLVIEPEAAAYHARVSGVRTINASGRRASLMSKGSRFLVADCGGGTVDITAYKTDERNRLEEIGRECGGKFGSEYVNQAFLEKILAKRLGSYDVVDQVFSQSPASMMNLIDSWEKTKLSFNGLDKDDIYLEIPAALDRQLSEEARESLSESQNGITEFLVVKAEEAREAFEAVIPEILALVDKQLGEMRTQRRNSSGKELVILVGGFGNSPYLQERLQEHLEGRADVLVPPDPQVAVLLGAVHYTYDPQTKSRRTKFTYGCAATSDFRDGIDPEKYLITLPNGERKCEHRFTRYVHAGQSVPVDELVTQTFSPLYEDQDAVTFHIYSSTAKAPTYVTDSSCTKIGKVTVDLTEAMALPLRDRSVRLSLVFGEVQMKALAVVEKTGKIATASLDFTPIN</sequence>
<evidence type="ECO:0000313" key="4">
    <source>
        <dbReference type="EMBL" id="GAA0468478.1"/>
    </source>
</evidence>
<keyword evidence="3" id="KW-0143">Chaperone</keyword>
<dbReference type="Gene3D" id="3.30.420.40">
    <property type="match status" value="2"/>
</dbReference>
<organism evidence="4 5">
    <name type="scientific">Streptomyces olivaceiscleroticus</name>
    <dbReference type="NCBI Taxonomy" id="68245"/>
    <lineage>
        <taxon>Bacteria</taxon>
        <taxon>Bacillati</taxon>
        <taxon>Actinomycetota</taxon>
        <taxon>Actinomycetes</taxon>
        <taxon>Kitasatosporales</taxon>
        <taxon>Streptomycetaceae</taxon>
        <taxon>Streptomyces</taxon>
    </lineage>
</organism>
<dbReference type="PANTHER" id="PTHR14187">
    <property type="entry name" value="ALPHA KINASE/ELONGATION FACTOR 2 KINASE"/>
    <property type="match status" value="1"/>
</dbReference>
<comment type="caution">
    <text evidence="4">The sequence shown here is derived from an EMBL/GenBank/DDBJ whole genome shotgun (WGS) entry which is preliminary data.</text>
</comment>
<keyword evidence="2" id="KW-0067">ATP-binding</keyword>
<evidence type="ECO:0000256" key="1">
    <source>
        <dbReference type="ARBA" id="ARBA00022741"/>
    </source>
</evidence>
<dbReference type="Gene3D" id="3.90.640.10">
    <property type="entry name" value="Actin, Chain A, domain 4"/>
    <property type="match status" value="1"/>
</dbReference>